<dbReference type="Gene3D" id="3.90.550.10">
    <property type="entry name" value="Spore Coat Polysaccharide Biosynthesis Protein SpsA, Chain A"/>
    <property type="match status" value="1"/>
</dbReference>
<name>A0AAN8XHV9_HALRR</name>
<protein>
    <recommendedName>
        <fullName evidence="3 12">Galactosylgalactosylxylosylprotein 3-beta-glucuronosyltransferase</fullName>
        <ecNumber evidence="3 12">2.4.1.135</ecNumber>
    </recommendedName>
</protein>
<dbReference type="SUPFAM" id="SSF53448">
    <property type="entry name" value="Nucleotide-diphospho-sugar transferases"/>
    <property type="match status" value="1"/>
</dbReference>
<evidence type="ECO:0000313" key="13">
    <source>
        <dbReference type="EMBL" id="KAK7083111.1"/>
    </source>
</evidence>
<dbReference type="EC" id="2.4.1.135" evidence="3 12"/>
<evidence type="ECO:0000256" key="10">
    <source>
        <dbReference type="ARBA" id="ARBA00047979"/>
    </source>
</evidence>
<dbReference type="GO" id="GO:0000139">
    <property type="term" value="C:Golgi membrane"/>
    <property type="evidence" value="ECO:0007669"/>
    <property type="project" value="UniProtKB-SubCell"/>
</dbReference>
<feature type="active site" description="Proton donor/acceptor" evidence="11">
    <location>
        <position position="62"/>
    </location>
</feature>
<keyword evidence="14" id="KW-1185">Reference proteome</keyword>
<comment type="subcellular location">
    <subcellularLocation>
        <location evidence="12">Golgi apparatus membrane</location>
        <topology evidence="12">Single-pass type II membrane protein</topology>
    </subcellularLocation>
    <subcellularLocation>
        <location evidence="1">Membrane</location>
        <topology evidence="1">Single-pass type II membrane protein</topology>
    </subcellularLocation>
</comment>
<comment type="pathway">
    <text evidence="12">Protein modification; protein glycosylation.</text>
</comment>
<dbReference type="GO" id="GO:0046872">
    <property type="term" value="F:metal ion binding"/>
    <property type="evidence" value="ECO:0007669"/>
    <property type="project" value="UniProtKB-KW"/>
</dbReference>
<comment type="caution">
    <text evidence="13">The sequence shown here is derived from an EMBL/GenBank/DDBJ whole genome shotgun (WGS) entry which is preliminary data.</text>
</comment>
<dbReference type="Proteomes" id="UP001381693">
    <property type="component" value="Unassembled WGS sequence"/>
</dbReference>
<dbReference type="InterPro" id="IPR005027">
    <property type="entry name" value="Glyco_trans_43"/>
</dbReference>
<evidence type="ECO:0000313" key="14">
    <source>
        <dbReference type="Proteomes" id="UP001381693"/>
    </source>
</evidence>
<evidence type="ECO:0000256" key="6">
    <source>
        <dbReference type="ARBA" id="ARBA00022968"/>
    </source>
</evidence>
<evidence type="ECO:0000256" key="5">
    <source>
        <dbReference type="ARBA" id="ARBA00022692"/>
    </source>
</evidence>
<proteinExistence type="inferred from homology"/>
<evidence type="ECO:0000256" key="11">
    <source>
        <dbReference type="PIRSR" id="PIRSR605027-1"/>
    </source>
</evidence>
<dbReference type="GO" id="GO:0015018">
    <property type="term" value="F:galactosylgalactosylxylosylprotein 3-beta-glucuronosyltransferase activity"/>
    <property type="evidence" value="ECO:0007669"/>
    <property type="project" value="UniProtKB-UniRule"/>
</dbReference>
<comment type="cofactor">
    <cofactor evidence="12">
        <name>Mn(2+)</name>
        <dbReference type="ChEBI" id="CHEBI:29035"/>
    </cofactor>
</comment>
<accession>A0AAN8XHV9</accession>
<keyword evidence="8" id="KW-0472">Membrane</keyword>
<evidence type="ECO:0000256" key="2">
    <source>
        <dbReference type="ARBA" id="ARBA00007706"/>
    </source>
</evidence>
<evidence type="ECO:0000256" key="8">
    <source>
        <dbReference type="ARBA" id="ARBA00023136"/>
    </source>
</evidence>
<evidence type="ECO:0000256" key="4">
    <source>
        <dbReference type="ARBA" id="ARBA00022679"/>
    </source>
</evidence>
<comment type="similarity">
    <text evidence="2 12">Belongs to the glycosyltransferase 43 family.</text>
</comment>
<dbReference type="AlphaFoldDB" id="A0AAN8XHV9"/>
<keyword evidence="6 12" id="KW-0735">Signal-anchor</keyword>
<keyword evidence="4 12" id="KW-0808">Transferase</keyword>
<evidence type="ECO:0000256" key="9">
    <source>
        <dbReference type="ARBA" id="ARBA00023180"/>
    </source>
</evidence>
<keyword evidence="5" id="KW-0812">Transmembrane</keyword>
<dbReference type="InterPro" id="IPR029044">
    <property type="entry name" value="Nucleotide-diphossugar_trans"/>
</dbReference>
<keyword evidence="12" id="KW-0464">Manganese</keyword>
<keyword evidence="7" id="KW-1133">Transmembrane helix</keyword>
<dbReference type="EMBL" id="JAXCGZ010003807">
    <property type="protein sequence ID" value="KAK7083111.1"/>
    <property type="molecule type" value="Genomic_DNA"/>
</dbReference>
<organism evidence="13 14">
    <name type="scientific">Halocaridina rubra</name>
    <name type="common">Hawaiian red shrimp</name>
    <dbReference type="NCBI Taxonomy" id="373956"/>
    <lineage>
        <taxon>Eukaryota</taxon>
        <taxon>Metazoa</taxon>
        <taxon>Ecdysozoa</taxon>
        <taxon>Arthropoda</taxon>
        <taxon>Crustacea</taxon>
        <taxon>Multicrustacea</taxon>
        <taxon>Malacostraca</taxon>
        <taxon>Eumalacostraca</taxon>
        <taxon>Eucarida</taxon>
        <taxon>Decapoda</taxon>
        <taxon>Pleocyemata</taxon>
        <taxon>Caridea</taxon>
        <taxon>Atyoidea</taxon>
        <taxon>Atyidae</taxon>
        <taxon>Halocaridina</taxon>
    </lineage>
</organism>
<keyword evidence="12" id="KW-0479">Metal-binding</keyword>
<comment type="catalytic activity">
    <reaction evidence="10 12">
        <text>3-O-(beta-D-galactosyl-(1-&gt;3)-beta-D-galactosyl-(1-&gt;4)-beta-D-xylosyl)-L-seryl-[protein] + UDP-alpha-D-glucuronate = 3-O-(beta-D-GlcA-(1-&gt;3)-beta-D-Gal-(1-&gt;3)-beta-D-Gal-(1-&gt;4)-beta-D-Xyl)-L-seryl-[protein] + UDP + H(+)</text>
        <dbReference type="Rhea" id="RHEA:24168"/>
        <dbReference type="Rhea" id="RHEA-COMP:12571"/>
        <dbReference type="Rhea" id="RHEA-COMP:12573"/>
        <dbReference type="ChEBI" id="CHEBI:15378"/>
        <dbReference type="ChEBI" id="CHEBI:58052"/>
        <dbReference type="ChEBI" id="CHEBI:58223"/>
        <dbReference type="ChEBI" id="CHEBI:132090"/>
        <dbReference type="ChEBI" id="CHEBI:132093"/>
        <dbReference type="EC" id="2.4.1.135"/>
    </reaction>
</comment>
<keyword evidence="12" id="KW-0333">Golgi apparatus</keyword>
<gene>
    <name evidence="13" type="ORF">SK128_009234</name>
</gene>
<dbReference type="Pfam" id="PF03360">
    <property type="entry name" value="Glyco_transf_43"/>
    <property type="match status" value="1"/>
</dbReference>
<sequence length="124" mass="13947">MAGYAFSVEHLLTKTKARYSDSSNFLDDVVRIDGGNTLNCGDIEQEAIIPSASMPYTAGYEEDGFLRSLQIQPEDYEFLADGCTKIYVWHTQTKKNNPSDKKILGKQYDGTNLRILQKVMTLQA</sequence>
<evidence type="ECO:0000256" key="12">
    <source>
        <dbReference type="RuleBase" id="RU363127"/>
    </source>
</evidence>
<evidence type="ECO:0000256" key="1">
    <source>
        <dbReference type="ARBA" id="ARBA00004606"/>
    </source>
</evidence>
<evidence type="ECO:0000256" key="7">
    <source>
        <dbReference type="ARBA" id="ARBA00022989"/>
    </source>
</evidence>
<reference evidence="13 14" key="1">
    <citation type="submission" date="2023-11" db="EMBL/GenBank/DDBJ databases">
        <title>Halocaridina rubra genome assembly.</title>
        <authorList>
            <person name="Smith C."/>
        </authorList>
    </citation>
    <scope>NUCLEOTIDE SEQUENCE [LARGE SCALE GENOMIC DNA]</scope>
    <source>
        <strain evidence="13">EP-1</strain>
        <tissue evidence="13">Whole</tissue>
    </source>
</reference>
<keyword evidence="9" id="KW-0325">Glycoprotein</keyword>
<evidence type="ECO:0000256" key="3">
    <source>
        <dbReference type="ARBA" id="ARBA00012641"/>
    </source>
</evidence>